<evidence type="ECO:0000256" key="3">
    <source>
        <dbReference type="ARBA" id="ARBA00022692"/>
    </source>
</evidence>
<feature type="domain" description="Cytochrome C biogenesis protein transmembrane" evidence="7">
    <location>
        <begin position="10"/>
        <end position="223"/>
    </location>
</feature>
<feature type="transmembrane region" description="Helical" evidence="6">
    <location>
        <begin position="90"/>
        <end position="116"/>
    </location>
</feature>
<dbReference type="EMBL" id="JBHMAG010000003">
    <property type="protein sequence ID" value="MFB9750385.1"/>
    <property type="molecule type" value="Genomic_DNA"/>
</dbReference>
<feature type="transmembrane region" description="Helical" evidence="6">
    <location>
        <begin position="128"/>
        <end position="157"/>
    </location>
</feature>
<evidence type="ECO:0000256" key="2">
    <source>
        <dbReference type="ARBA" id="ARBA00006143"/>
    </source>
</evidence>
<gene>
    <name evidence="8" type="ORF">ACFFNY_02265</name>
</gene>
<evidence type="ECO:0000313" key="8">
    <source>
        <dbReference type="EMBL" id="MFB9750385.1"/>
    </source>
</evidence>
<keyword evidence="3 6" id="KW-0812">Transmembrane</keyword>
<dbReference type="InterPro" id="IPR003834">
    <property type="entry name" value="Cyt_c_assmbl_TM_dom"/>
</dbReference>
<dbReference type="PANTHER" id="PTHR31272">
    <property type="entry name" value="CYTOCHROME C-TYPE BIOGENESIS PROTEIN HI_1454-RELATED"/>
    <property type="match status" value="1"/>
</dbReference>
<keyword evidence="4 6" id="KW-1133">Transmembrane helix</keyword>
<proteinExistence type="inferred from homology"/>
<organism evidence="8 9">
    <name type="scientific">Paenibacillus hodogayensis</name>
    <dbReference type="NCBI Taxonomy" id="279208"/>
    <lineage>
        <taxon>Bacteria</taxon>
        <taxon>Bacillati</taxon>
        <taxon>Bacillota</taxon>
        <taxon>Bacilli</taxon>
        <taxon>Bacillales</taxon>
        <taxon>Paenibacillaceae</taxon>
        <taxon>Paenibacillus</taxon>
    </lineage>
</organism>
<feature type="transmembrane region" description="Helical" evidence="6">
    <location>
        <begin position="12"/>
        <end position="36"/>
    </location>
</feature>
<dbReference type="Pfam" id="PF02683">
    <property type="entry name" value="DsbD_TM"/>
    <property type="match status" value="1"/>
</dbReference>
<comment type="caution">
    <text evidence="8">The sequence shown here is derived from an EMBL/GenBank/DDBJ whole genome shotgun (WGS) entry which is preliminary data.</text>
</comment>
<comment type="similarity">
    <text evidence="2">Belongs to the DsbD family.</text>
</comment>
<evidence type="ECO:0000256" key="4">
    <source>
        <dbReference type="ARBA" id="ARBA00022989"/>
    </source>
</evidence>
<keyword evidence="5 6" id="KW-0472">Membrane</keyword>
<accession>A0ABV5VQ39</accession>
<protein>
    <submittedName>
        <fullName evidence="8">Cytochrome c biogenesis CcdA family protein</fullName>
    </submittedName>
</protein>
<comment type="subcellular location">
    <subcellularLocation>
        <location evidence="1">Membrane</location>
        <topology evidence="1">Multi-pass membrane protein</topology>
    </subcellularLocation>
</comment>
<sequence length="234" mass="24988">MTEQLYTGGVWAAGVLSFFSPCILPVLPVYLAYLGSSDSGEKGQRWKLGRIGISPILVLRTLLFIVGLSTVFVLLGFGAGALGSVLNSSWFIAACGVVVIAFGIYQTGVVPLSFLARERKLEVRRRNGYLGAFLLGFTFSFGWTPCIGPVLAAVFSLSASEGSPAAGGFYMLIYTSGLAIPFLTMALLSDSLLVRLRKVHRYLPVLKVISGVVLIAMGILLITNKLNGLATLFL</sequence>
<name>A0ABV5VQ39_9BACL</name>
<dbReference type="RefSeq" id="WP_344907333.1">
    <property type="nucleotide sequence ID" value="NZ_BAAAYO010000005.1"/>
</dbReference>
<evidence type="ECO:0000259" key="7">
    <source>
        <dbReference type="Pfam" id="PF02683"/>
    </source>
</evidence>
<feature type="transmembrane region" description="Helical" evidence="6">
    <location>
        <begin position="205"/>
        <end position="223"/>
    </location>
</feature>
<reference evidence="8 9" key="1">
    <citation type="submission" date="2024-09" db="EMBL/GenBank/DDBJ databases">
        <authorList>
            <person name="Sun Q."/>
            <person name="Mori K."/>
        </authorList>
    </citation>
    <scope>NUCLEOTIDE SEQUENCE [LARGE SCALE GENOMIC DNA]</scope>
    <source>
        <strain evidence="8 9">JCM 12520</strain>
    </source>
</reference>
<feature type="transmembrane region" description="Helical" evidence="6">
    <location>
        <begin position="169"/>
        <end position="193"/>
    </location>
</feature>
<evidence type="ECO:0000256" key="1">
    <source>
        <dbReference type="ARBA" id="ARBA00004141"/>
    </source>
</evidence>
<dbReference type="PANTHER" id="PTHR31272:SF4">
    <property type="entry name" value="CYTOCHROME C-TYPE BIOGENESIS PROTEIN HI_1454-RELATED"/>
    <property type="match status" value="1"/>
</dbReference>
<keyword evidence="9" id="KW-1185">Reference proteome</keyword>
<feature type="transmembrane region" description="Helical" evidence="6">
    <location>
        <begin position="57"/>
        <end position="78"/>
    </location>
</feature>
<evidence type="ECO:0000313" key="9">
    <source>
        <dbReference type="Proteomes" id="UP001589619"/>
    </source>
</evidence>
<dbReference type="Proteomes" id="UP001589619">
    <property type="component" value="Unassembled WGS sequence"/>
</dbReference>
<dbReference type="InterPro" id="IPR051790">
    <property type="entry name" value="Cytochrome_c-biogenesis_DsbD"/>
</dbReference>
<evidence type="ECO:0000256" key="5">
    <source>
        <dbReference type="ARBA" id="ARBA00023136"/>
    </source>
</evidence>
<evidence type="ECO:0000256" key="6">
    <source>
        <dbReference type="SAM" id="Phobius"/>
    </source>
</evidence>